<comment type="caution">
    <text evidence="1">The sequence shown here is derived from an EMBL/GenBank/DDBJ whole genome shotgun (WGS) entry which is preliminary data.</text>
</comment>
<keyword evidence="2" id="KW-1185">Reference proteome</keyword>
<evidence type="ECO:0000313" key="2">
    <source>
        <dbReference type="Proteomes" id="UP001365128"/>
    </source>
</evidence>
<gene>
    <name evidence="1" type="ORF">IWX46DRAFT_641309</name>
</gene>
<accession>A0ABR1MB11</accession>
<evidence type="ECO:0000313" key="1">
    <source>
        <dbReference type="EMBL" id="KAK7543737.1"/>
    </source>
</evidence>
<proteinExistence type="predicted"/>
<protein>
    <submittedName>
        <fullName evidence="1">Uncharacterized protein</fullName>
    </submittedName>
</protein>
<organism evidence="1 2">
    <name type="scientific">Phyllosticta citricarpa</name>
    <dbReference type="NCBI Taxonomy" id="55181"/>
    <lineage>
        <taxon>Eukaryota</taxon>
        <taxon>Fungi</taxon>
        <taxon>Dikarya</taxon>
        <taxon>Ascomycota</taxon>
        <taxon>Pezizomycotina</taxon>
        <taxon>Dothideomycetes</taxon>
        <taxon>Dothideomycetes incertae sedis</taxon>
        <taxon>Botryosphaeriales</taxon>
        <taxon>Phyllostictaceae</taxon>
        <taxon>Phyllosticta</taxon>
    </lineage>
</organism>
<reference evidence="1 2" key="1">
    <citation type="submission" date="2024-04" db="EMBL/GenBank/DDBJ databases">
        <title>Phyllosticta paracitricarpa is synonymous to the EU quarantine fungus P. citricarpa based on phylogenomic analyses.</title>
        <authorList>
            <consortium name="Lawrence Berkeley National Laboratory"/>
            <person name="Van Ingen-Buijs V.A."/>
            <person name="Van Westerhoven A.C."/>
            <person name="Haridas S."/>
            <person name="Skiadas P."/>
            <person name="Martin F."/>
            <person name="Groenewald J.Z."/>
            <person name="Crous P.W."/>
            <person name="Seidl M.F."/>
        </authorList>
    </citation>
    <scope>NUCLEOTIDE SEQUENCE [LARGE SCALE GENOMIC DNA]</scope>
    <source>
        <strain evidence="1 2">CBS 122670</strain>
    </source>
</reference>
<dbReference type="Proteomes" id="UP001365128">
    <property type="component" value="Unassembled WGS sequence"/>
</dbReference>
<sequence length="200" mass="21327">MAYTQALISCSTAVVDNRGFRSAPMSTNNELVHSTSICGSMALTGVSGENGREMARRSFLVDQVDPSGCSSINDVVHPAGHAQHPSKDASSGIRHSRHASILWCERNLYIMPFNGDARQVPTIKVNGKLLGTGETGPLHAGSEIRFSDDLFDPFSAWLVTGISEGEPISVPPSAGDTMKTVVSHLCVACLVVVISKAYKR</sequence>
<name>A0ABR1MB11_9PEZI</name>
<dbReference type="EMBL" id="JBBPDW010000019">
    <property type="protein sequence ID" value="KAK7543737.1"/>
    <property type="molecule type" value="Genomic_DNA"/>
</dbReference>